<dbReference type="STRING" id="1042163.BRLA_c040660"/>
<evidence type="ECO:0008006" key="3">
    <source>
        <dbReference type="Google" id="ProtNLM"/>
    </source>
</evidence>
<dbReference type="Proteomes" id="UP000005850">
    <property type="component" value="Chromosome"/>
</dbReference>
<dbReference type="InterPro" id="IPR005500">
    <property type="entry name" value="DUF309"/>
</dbReference>
<dbReference type="Pfam" id="PF03745">
    <property type="entry name" value="DUF309"/>
    <property type="match status" value="1"/>
</dbReference>
<dbReference type="PANTHER" id="PTHR34796">
    <property type="entry name" value="EXPRESSED PROTEIN"/>
    <property type="match status" value="1"/>
</dbReference>
<dbReference type="InterPro" id="IPR023203">
    <property type="entry name" value="TTHA0068_sf"/>
</dbReference>
<accession>A0A075RAU3</accession>
<dbReference type="EMBL" id="CP007806">
    <property type="protein sequence ID" value="AIG28343.1"/>
    <property type="molecule type" value="Genomic_DNA"/>
</dbReference>
<sequence>MQERYPEQYLQFLKKFNQREFYDCHDLLEDIWMEQKTNKFLQGLLQMAVGLYHLECGNIKGARWMFTNAHKYLRAYSPQYWDLSVDEVLSYLEKCLQALPSSEKIPYDEVEKLDFPYQTFQLITEGNTDEGQ</sequence>
<dbReference type="PANTHER" id="PTHR34796:SF1">
    <property type="entry name" value="EXPRESSED PROTEIN"/>
    <property type="match status" value="1"/>
</dbReference>
<dbReference type="RefSeq" id="WP_003334663.1">
    <property type="nucleotide sequence ID" value="NZ_CP007806.1"/>
</dbReference>
<evidence type="ECO:0000313" key="2">
    <source>
        <dbReference type="Proteomes" id="UP000005850"/>
    </source>
</evidence>
<dbReference type="HOGENOM" id="CLU_125317_1_0_9"/>
<dbReference type="eggNOG" id="COG1547">
    <property type="taxonomic scope" value="Bacteria"/>
</dbReference>
<evidence type="ECO:0000313" key="1">
    <source>
        <dbReference type="EMBL" id="AIG28343.1"/>
    </source>
</evidence>
<organism evidence="1 2">
    <name type="scientific">Brevibacillus laterosporus LMG 15441</name>
    <dbReference type="NCBI Taxonomy" id="1042163"/>
    <lineage>
        <taxon>Bacteria</taxon>
        <taxon>Bacillati</taxon>
        <taxon>Bacillota</taxon>
        <taxon>Bacilli</taxon>
        <taxon>Bacillales</taxon>
        <taxon>Paenibacillaceae</taxon>
        <taxon>Brevibacillus</taxon>
    </lineage>
</organism>
<keyword evidence="2" id="KW-1185">Reference proteome</keyword>
<reference evidence="1 2" key="1">
    <citation type="journal article" date="2011" name="J. Bacteriol.">
        <title>Genome sequence of Brevibacillus laterosporus LMG 15441, a pathogen of invertebrates.</title>
        <authorList>
            <person name="Djukic M."/>
            <person name="Poehlein A."/>
            <person name="Thurmer A."/>
            <person name="Daniel R."/>
        </authorList>
    </citation>
    <scope>NUCLEOTIDE SEQUENCE [LARGE SCALE GENOMIC DNA]</scope>
    <source>
        <strain evidence="1 2">LMG 15441</strain>
    </source>
</reference>
<proteinExistence type="predicted"/>
<protein>
    <recommendedName>
        <fullName evidence="3">DUF309 domain-containing protein</fullName>
    </recommendedName>
</protein>
<dbReference type="AlphaFoldDB" id="A0A075RAU3"/>
<gene>
    <name evidence="1" type="ORF">BRLA_c040660</name>
</gene>
<name>A0A075RAU3_BRELA</name>
<dbReference type="Gene3D" id="1.10.3450.10">
    <property type="entry name" value="TTHA0068-like"/>
    <property type="match status" value="1"/>
</dbReference>
<dbReference type="SUPFAM" id="SSF140663">
    <property type="entry name" value="TTHA0068-like"/>
    <property type="match status" value="1"/>
</dbReference>
<dbReference type="KEGG" id="blr:BRLA_c040660"/>